<gene>
    <name evidence="3" type="ORF">D0C37_03415</name>
</gene>
<dbReference type="Pfam" id="PF12277">
    <property type="entry name" value="DUF3618"/>
    <property type="match status" value="1"/>
</dbReference>
<name>A0A385D7R6_9ACTN</name>
<evidence type="ECO:0000313" key="3">
    <source>
        <dbReference type="EMBL" id="AXQ53747.1"/>
    </source>
</evidence>
<feature type="region of interest" description="Disordered" evidence="1">
    <location>
        <begin position="1"/>
        <end position="24"/>
    </location>
</feature>
<dbReference type="EMBL" id="CP031742">
    <property type="protein sequence ID" value="AXQ53747.1"/>
    <property type="molecule type" value="Genomic_DNA"/>
</dbReference>
<dbReference type="AlphaFoldDB" id="A0A385D7R6"/>
<feature type="transmembrane region" description="Helical" evidence="2">
    <location>
        <begin position="87"/>
        <end position="105"/>
    </location>
</feature>
<protein>
    <submittedName>
        <fullName evidence="3">DUF3618 domain-containing protein</fullName>
    </submittedName>
</protein>
<feature type="compositionally biased region" description="Basic and acidic residues" evidence="1">
    <location>
        <begin position="15"/>
        <end position="24"/>
    </location>
</feature>
<dbReference type="Proteomes" id="UP000259636">
    <property type="component" value="Chromosome"/>
</dbReference>
<feature type="compositionally biased region" description="Polar residues" evidence="1">
    <location>
        <begin position="1"/>
        <end position="13"/>
    </location>
</feature>
<dbReference type="GeneID" id="300113269"/>
<evidence type="ECO:0000256" key="1">
    <source>
        <dbReference type="SAM" id="MobiDB-lite"/>
    </source>
</evidence>
<keyword evidence="2" id="KW-1133">Transmembrane helix</keyword>
<reference evidence="3 4" key="1">
    <citation type="submission" date="2018-08" db="EMBL/GenBank/DDBJ databases">
        <authorList>
            <person name="Ferrada E.E."/>
            <person name="Latorre B.A."/>
        </authorList>
    </citation>
    <scope>NUCLEOTIDE SEQUENCE [LARGE SCALE GENOMIC DNA]</scope>
    <source>
        <strain evidence="3 4">VK-A60T</strain>
    </source>
</reference>
<proteinExistence type="predicted"/>
<accession>A0A385D7R6</accession>
<evidence type="ECO:0000256" key="2">
    <source>
        <dbReference type="SAM" id="Phobius"/>
    </source>
</evidence>
<keyword evidence="2" id="KW-0812">Transmembrane</keyword>
<keyword evidence="2" id="KW-0472">Membrane</keyword>
<sequence length="111" mass="11795">MSPQAGNDDSTPTPEELREQVEGTREELGMTVEALAAKADVKAQAQAKAADLKAQAQARAADALDRTPQPVREKAYQVTEAARGRKAGPLLGVGLAGLALCVFVARSRRRR</sequence>
<dbReference type="KEGG" id="sky:D0C37_03415"/>
<evidence type="ECO:0000313" key="4">
    <source>
        <dbReference type="Proteomes" id="UP000259636"/>
    </source>
</evidence>
<organism evidence="3 4">
    <name type="scientific">Streptomyces koyangensis</name>
    <dbReference type="NCBI Taxonomy" id="188770"/>
    <lineage>
        <taxon>Bacteria</taxon>
        <taxon>Bacillati</taxon>
        <taxon>Actinomycetota</taxon>
        <taxon>Actinomycetes</taxon>
        <taxon>Kitasatosporales</taxon>
        <taxon>Streptomycetaceae</taxon>
        <taxon>Streptomyces</taxon>
        <taxon>Streptomyces aurantiacus group</taxon>
    </lineage>
</organism>
<dbReference type="RefSeq" id="WP_101280070.1">
    <property type="nucleotide sequence ID" value="NZ_CP031742.1"/>
</dbReference>
<dbReference type="InterPro" id="IPR022062">
    <property type="entry name" value="DUF3618"/>
</dbReference>